<keyword evidence="2 3" id="KW-0346">Stress response</keyword>
<dbReference type="GO" id="GO:0003723">
    <property type="term" value="F:RNA binding"/>
    <property type="evidence" value="ECO:0007669"/>
    <property type="project" value="UniProtKB-UniRule"/>
</dbReference>
<accession>A0A8I0A706</accession>
<dbReference type="InterPro" id="IPR010920">
    <property type="entry name" value="LSM_dom_sf"/>
</dbReference>
<dbReference type="EMBL" id="JACOOQ010000016">
    <property type="protein sequence ID" value="MBC5640724.1"/>
    <property type="molecule type" value="Genomic_DNA"/>
</dbReference>
<sequence length="84" mass="9457">MNKQQNNLQDIFLNGARKSKMLVSIYLTNGFLLKGLVKGFDNFTVILDSEGKQMMVYKHAITTISPNKPILFAEGNEYGKEDEG</sequence>
<dbReference type="NCBIfam" id="TIGR02383">
    <property type="entry name" value="Hfq"/>
    <property type="match status" value="1"/>
</dbReference>
<evidence type="ECO:0000313" key="6">
    <source>
        <dbReference type="Proteomes" id="UP000662088"/>
    </source>
</evidence>
<dbReference type="InterPro" id="IPR005001">
    <property type="entry name" value="Hfq"/>
</dbReference>
<proteinExistence type="inferred from homology"/>
<dbReference type="SUPFAM" id="SSF50182">
    <property type="entry name" value="Sm-like ribonucleoproteins"/>
    <property type="match status" value="1"/>
</dbReference>
<evidence type="ECO:0000256" key="3">
    <source>
        <dbReference type="HAMAP-Rule" id="MF_00436"/>
    </source>
</evidence>
<dbReference type="GO" id="GO:0045974">
    <property type="term" value="P:regulation of translation, ncRNA-mediated"/>
    <property type="evidence" value="ECO:0007669"/>
    <property type="project" value="TreeGrafter"/>
</dbReference>
<dbReference type="PANTHER" id="PTHR34772:SF1">
    <property type="entry name" value="RNA-BINDING PROTEIN HFQ"/>
    <property type="match status" value="1"/>
</dbReference>
<comment type="subunit">
    <text evidence="3">Homohexamer.</text>
</comment>
<feature type="domain" description="Sm" evidence="4">
    <location>
        <begin position="10"/>
        <end position="70"/>
    </location>
</feature>
<dbReference type="Proteomes" id="UP000662088">
    <property type="component" value="Unassembled WGS sequence"/>
</dbReference>
<dbReference type="CDD" id="cd01716">
    <property type="entry name" value="Hfq"/>
    <property type="match status" value="1"/>
</dbReference>
<comment type="function">
    <text evidence="3">RNA chaperone that binds small regulatory RNA (sRNAs) and mRNAs to facilitate mRNA translational regulation in response to envelope stress, environmental stress and changes in metabolite concentrations. Also binds with high specificity to tRNAs.</text>
</comment>
<organism evidence="5 6">
    <name type="scientific">Clostridium lentum</name>
    <dbReference type="NCBI Taxonomy" id="2763037"/>
    <lineage>
        <taxon>Bacteria</taxon>
        <taxon>Bacillati</taxon>
        <taxon>Bacillota</taxon>
        <taxon>Clostridia</taxon>
        <taxon>Eubacteriales</taxon>
        <taxon>Clostridiaceae</taxon>
        <taxon>Clostridium</taxon>
    </lineage>
</organism>
<gene>
    <name evidence="3 5" type="primary">hfq</name>
    <name evidence="5" type="ORF">H8R92_09890</name>
</gene>
<evidence type="ECO:0000313" key="5">
    <source>
        <dbReference type="EMBL" id="MBC5640724.1"/>
    </source>
</evidence>
<dbReference type="InterPro" id="IPR047575">
    <property type="entry name" value="Sm"/>
</dbReference>
<reference evidence="5" key="1">
    <citation type="submission" date="2020-08" db="EMBL/GenBank/DDBJ databases">
        <title>Genome public.</title>
        <authorList>
            <person name="Liu C."/>
            <person name="Sun Q."/>
        </authorList>
    </citation>
    <scope>NUCLEOTIDE SEQUENCE</scope>
    <source>
        <strain evidence="5">NSJ-42</strain>
    </source>
</reference>
<protein>
    <recommendedName>
        <fullName evidence="3">RNA-binding protein Hfq</fullName>
    </recommendedName>
</protein>
<dbReference type="PANTHER" id="PTHR34772">
    <property type="entry name" value="RNA-BINDING PROTEIN HFQ"/>
    <property type="match status" value="1"/>
</dbReference>
<dbReference type="Gene3D" id="2.30.30.100">
    <property type="match status" value="1"/>
</dbReference>
<dbReference type="AlphaFoldDB" id="A0A8I0A706"/>
<keyword evidence="1 3" id="KW-0694">RNA-binding</keyword>
<comment type="similarity">
    <text evidence="3">Belongs to the Hfq family.</text>
</comment>
<dbReference type="HAMAP" id="MF_00436">
    <property type="entry name" value="Hfq"/>
    <property type="match status" value="1"/>
</dbReference>
<dbReference type="RefSeq" id="WP_186835378.1">
    <property type="nucleotide sequence ID" value="NZ_JACOOQ010000016.1"/>
</dbReference>
<evidence type="ECO:0000256" key="2">
    <source>
        <dbReference type="ARBA" id="ARBA00023016"/>
    </source>
</evidence>
<evidence type="ECO:0000256" key="1">
    <source>
        <dbReference type="ARBA" id="ARBA00022884"/>
    </source>
</evidence>
<dbReference type="GO" id="GO:0005829">
    <property type="term" value="C:cytosol"/>
    <property type="evidence" value="ECO:0007669"/>
    <property type="project" value="TreeGrafter"/>
</dbReference>
<dbReference type="NCBIfam" id="NF001602">
    <property type="entry name" value="PRK00395.1"/>
    <property type="match status" value="1"/>
</dbReference>
<dbReference type="Pfam" id="PF17209">
    <property type="entry name" value="Hfq"/>
    <property type="match status" value="1"/>
</dbReference>
<keyword evidence="6" id="KW-1185">Reference proteome</keyword>
<dbReference type="GO" id="GO:0043487">
    <property type="term" value="P:regulation of RNA stability"/>
    <property type="evidence" value="ECO:0007669"/>
    <property type="project" value="TreeGrafter"/>
</dbReference>
<name>A0A8I0A706_9CLOT</name>
<evidence type="ECO:0000259" key="4">
    <source>
        <dbReference type="PROSITE" id="PS52002"/>
    </source>
</evidence>
<comment type="caution">
    <text evidence="5">The sequence shown here is derived from an EMBL/GenBank/DDBJ whole genome shotgun (WGS) entry which is preliminary data.</text>
</comment>
<dbReference type="PROSITE" id="PS52002">
    <property type="entry name" value="SM"/>
    <property type="match status" value="1"/>
</dbReference>
<dbReference type="GO" id="GO:0006355">
    <property type="term" value="P:regulation of DNA-templated transcription"/>
    <property type="evidence" value="ECO:0007669"/>
    <property type="project" value="InterPro"/>
</dbReference>